<dbReference type="AlphaFoldDB" id="A0A1V8SUX7"/>
<accession>A0A1V8SUX7</accession>
<feature type="compositionally biased region" description="Basic and acidic residues" evidence="1">
    <location>
        <begin position="59"/>
        <end position="68"/>
    </location>
</feature>
<gene>
    <name evidence="2" type="ORF">B0A48_11081</name>
</gene>
<evidence type="ECO:0000313" key="3">
    <source>
        <dbReference type="Proteomes" id="UP000192596"/>
    </source>
</evidence>
<dbReference type="OrthoDB" id="3624838at2759"/>
<name>A0A1V8SUX7_9PEZI</name>
<feature type="compositionally biased region" description="Low complexity" evidence="1">
    <location>
        <begin position="259"/>
        <end position="268"/>
    </location>
</feature>
<feature type="region of interest" description="Disordered" evidence="1">
    <location>
        <begin position="1"/>
        <end position="82"/>
    </location>
</feature>
<evidence type="ECO:0000256" key="1">
    <source>
        <dbReference type="SAM" id="MobiDB-lite"/>
    </source>
</evidence>
<organism evidence="2 3">
    <name type="scientific">Cryoendolithus antarcticus</name>
    <dbReference type="NCBI Taxonomy" id="1507870"/>
    <lineage>
        <taxon>Eukaryota</taxon>
        <taxon>Fungi</taxon>
        <taxon>Dikarya</taxon>
        <taxon>Ascomycota</taxon>
        <taxon>Pezizomycotina</taxon>
        <taxon>Dothideomycetes</taxon>
        <taxon>Dothideomycetidae</taxon>
        <taxon>Cladosporiales</taxon>
        <taxon>Cladosporiaceae</taxon>
        <taxon>Cryoendolithus</taxon>
    </lineage>
</organism>
<protein>
    <submittedName>
        <fullName evidence="2">Uncharacterized protein</fullName>
    </submittedName>
</protein>
<dbReference type="EMBL" id="NAJO01000026">
    <property type="protein sequence ID" value="OQO02798.1"/>
    <property type="molecule type" value="Genomic_DNA"/>
</dbReference>
<proteinExistence type="predicted"/>
<feature type="compositionally biased region" description="Low complexity" evidence="1">
    <location>
        <begin position="40"/>
        <end position="56"/>
    </location>
</feature>
<feature type="region of interest" description="Disordered" evidence="1">
    <location>
        <begin position="259"/>
        <end position="286"/>
    </location>
</feature>
<dbReference type="InParanoid" id="A0A1V8SUX7"/>
<reference evidence="3" key="1">
    <citation type="submission" date="2017-03" db="EMBL/GenBank/DDBJ databases">
        <title>Genomes of endolithic fungi from Antarctica.</title>
        <authorList>
            <person name="Coleine C."/>
            <person name="Masonjones S."/>
            <person name="Stajich J.E."/>
        </authorList>
    </citation>
    <scope>NUCLEOTIDE SEQUENCE [LARGE SCALE GENOMIC DNA]</scope>
    <source>
        <strain evidence="3">CCFEE 5527</strain>
    </source>
</reference>
<evidence type="ECO:0000313" key="2">
    <source>
        <dbReference type="EMBL" id="OQO02798.1"/>
    </source>
</evidence>
<keyword evidence="3" id="KW-1185">Reference proteome</keyword>
<sequence>MPINCFRSPRSNSGINSLPGPCARPVLTPTRSKKSTLGRTWSSTASRTSSNSSIAALPSRDRSSDPKIEALMMPLPPDERGPPRCLRVSYPRIYSDIVGDMKAAKGCRDWRNFAVFHENDVDMNVSAEEFGRKKKVDFERKMRVLSSFSDGSDGTKVDDLPEVEMQLIDLRLPRFREAEIVEIEFDDWKARLRQRKQAEAQAAAEVERMAAEAARCAGSASEVATTKVSLPMCKRTRSHERGSKVKSLMRQWEARLKATAEAAAGAEGAEMEDEVWSRGVHQETSDEEIQALGMMDAEMEDDD</sequence>
<dbReference type="Proteomes" id="UP000192596">
    <property type="component" value="Unassembled WGS sequence"/>
</dbReference>
<comment type="caution">
    <text evidence="2">The sequence shown here is derived from an EMBL/GenBank/DDBJ whole genome shotgun (WGS) entry which is preliminary data.</text>
</comment>